<protein>
    <recommendedName>
        <fullName evidence="2">Photolyase/cryptochrome alpha/beta domain-containing protein</fullName>
    </recommendedName>
</protein>
<accession>A0ABS1U4M2</accession>
<organism evidence="3 4">
    <name type="scientific">Belnapia arida</name>
    <dbReference type="NCBI Taxonomy" id="2804533"/>
    <lineage>
        <taxon>Bacteria</taxon>
        <taxon>Pseudomonadati</taxon>
        <taxon>Pseudomonadota</taxon>
        <taxon>Alphaproteobacteria</taxon>
        <taxon>Acetobacterales</taxon>
        <taxon>Roseomonadaceae</taxon>
        <taxon>Belnapia</taxon>
    </lineage>
</organism>
<comment type="caution">
    <text evidence="3">The sequence shown here is derived from an EMBL/GenBank/DDBJ whole genome shotgun (WGS) entry which is preliminary data.</text>
</comment>
<dbReference type="PROSITE" id="PS51645">
    <property type="entry name" value="PHR_CRY_ALPHA_BETA"/>
    <property type="match status" value="1"/>
</dbReference>
<dbReference type="Gene3D" id="3.40.50.620">
    <property type="entry name" value="HUPs"/>
    <property type="match status" value="1"/>
</dbReference>
<dbReference type="Pfam" id="PF00875">
    <property type="entry name" value="DNA_photolyase"/>
    <property type="match status" value="1"/>
</dbReference>
<keyword evidence="4" id="KW-1185">Reference proteome</keyword>
<dbReference type="PANTHER" id="PTHR10211:SF0">
    <property type="entry name" value="DEOXYRIBODIPYRIMIDINE PHOTO-LYASE"/>
    <property type="match status" value="1"/>
</dbReference>
<dbReference type="EMBL" id="JAETWB010000007">
    <property type="protein sequence ID" value="MBL6079593.1"/>
    <property type="molecule type" value="Genomic_DNA"/>
</dbReference>
<feature type="domain" description="Photolyase/cryptochrome alpha/beta" evidence="2">
    <location>
        <begin position="24"/>
        <end position="153"/>
    </location>
</feature>
<dbReference type="InterPro" id="IPR052219">
    <property type="entry name" value="Photolyase_Class-2"/>
</dbReference>
<proteinExistence type="predicted"/>
<dbReference type="Gene3D" id="1.10.579.10">
    <property type="entry name" value="DNA Cyclobutane Dipyrimidine Photolyase, subunit A, domain 3"/>
    <property type="match status" value="1"/>
</dbReference>
<evidence type="ECO:0000256" key="1">
    <source>
        <dbReference type="ARBA" id="ARBA00001932"/>
    </source>
</evidence>
<evidence type="ECO:0000313" key="4">
    <source>
        <dbReference type="Proteomes" id="UP000660885"/>
    </source>
</evidence>
<dbReference type="Gene3D" id="1.25.40.80">
    <property type="match status" value="1"/>
</dbReference>
<dbReference type="SUPFAM" id="SSF48173">
    <property type="entry name" value="Cryptochrome/photolyase FAD-binding domain"/>
    <property type="match status" value="1"/>
</dbReference>
<reference evidence="3 4" key="1">
    <citation type="submission" date="2021-01" db="EMBL/GenBank/DDBJ databases">
        <title>Belnapia mucosa sp. nov. and Belnapia arida sp. nov., isolated from the Tabernas Desert (Almeria, Spain).</title>
        <authorList>
            <person name="Molina-Menor E."/>
            <person name="Vidal-Verdu A."/>
            <person name="Calonge A."/>
            <person name="Satari L."/>
            <person name="Pereto J."/>
            <person name="Porcar M."/>
        </authorList>
    </citation>
    <scope>NUCLEOTIDE SEQUENCE [LARGE SCALE GENOMIC DNA]</scope>
    <source>
        <strain evidence="3 4">T18</strain>
    </source>
</reference>
<dbReference type="PANTHER" id="PTHR10211">
    <property type="entry name" value="DEOXYRIBODIPYRIMIDINE PHOTOLYASE"/>
    <property type="match status" value="1"/>
</dbReference>
<evidence type="ECO:0000313" key="3">
    <source>
        <dbReference type="EMBL" id="MBL6079593.1"/>
    </source>
</evidence>
<comment type="cofactor">
    <cofactor evidence="1">
        <name>(6R)-5,10-methylene-5,6,7,8-tetrahydrofolate</name>
        <dbReference type="ChEBI" id="CHEBI:15636"/>
    </cofactor>
</comment>
<sequence>MSLATWKDAPRVRPLNEAPLRDGPYILCWLQQALRAFDNPVIDAAVRLGNERGLPVLIYHGLREDYPFASDRLHRFALGASRDVARGCAERGLACVQYVDRAAKREKGLVYRLAAPAAALVLEDQPAFVAQWQAERVAARTGTAVFAVNAACLVPPAALEQGVGTTSAFRRRHEKLRDAWRDWTDEEPSVAPYAGPLPYEPDHLGSMDDAASNALVASCAVDHALAPSAMFPPTRAEVLLRLTRLRDEVLPAYAGARNDARRPEGASTLSPYLHFGMVGPREIMGAIAEADVPDESRAKFADELLSWREWFHYKARSLPVPENYARVPKWARATLQAHASEPRPHLETLDALVHGETADETWNACQKQYLLDGWMHNNLRMYWAKKLIAMTPDPDTGWATACYLNDRLSLDGRDPSTYGNLAWAFGDAAPGYGDRPIYGLVSTRTDRSIRERPNGPEWIAAAASRPTFRLTVPDKPPVDPYLTTKLPI</sequence>
<dbReference type="InterPro" id="IPR014729">
    <property type="entry name" value="Rossmann-like_a/b/a_fold"/>
</dbReference>
<dbReference type="SUPFAM" id="SSF52425">
    <property type="entry name" value="Cryptochrome/photolyase, N-terminal domain"/>
    <property type="match status" value="1"/>
</dbReference>
<evidence type="ECO:0000259" key="2">
    <source>
        <dbReference type="PROSITE" id="PS51645"/>
    </source>
</evidence>
<dbReference type="InterPro" id="IPR006050">
    <property type="entry name" value="DNA_photolyase_N"/>
</dbReference>
<dbReference type="InterPro" id="IPR036134">
    <property type="entry name" value="Crypto/Photolyase_FAD-like_sf"/>
</dbReference>
<dbReference type="InterPro" id="IPR036155">
    <property type="entry name" value="Crypto/Photolyase_N_sf"/>
</dbReference>
<dbReference type="RefSeq" id="WP_202832836.1">
    <property type="nucleotide sequence ID" value="NZ_JAETWB010000007.1"/>
</dbReference>
<dbReference type="Proteomes" id="UP000660885">
    <property type="component" value="Unassembled WGS sequence"/>
</dbReference>
<gene>
    <name evidence="3" type="ORF">JMJ56_16365</name>
</gene>
<name>A0ABS1U4M2_9PROT</name>